<keyword evidence="8 15" id="KW-0675">Receptor</keyword>
<evidence type="ECO:0000256" key="1">
    <source>
        <dbReference type="ARBA" id="ARBA00004571"/>
    </source>
</evidence>
<sequence>MSKKNLFFLALLAGGQAAFAQTSRDTTGKQLDQVVVTATKYPVKQALTGKVLDVITREQLEKSGGKQLTEILNTQAGVVVLGAQNTPGTNQDIYLQGADAGKTLILIDGIPAYDPSGVTTAFDLNLINTDEVERIEILKGSQSTLYGSDAVAGVINIITKKGGGKPINASVSGAGGSYGTFKGSGGIDGQLGNTAYNVQYTHFQSKGVSAAYDTTGKGNFGRNGFNENIVLANISQRVSRNFGLRGNFQYSQYTNSLDYGAYTDDKHDTGHSKSTQVGIGGDYALGAAVLHFNYNYNTVTRSYLDDSSMLISQGGSYSWSQFTGRSHYAELYGNLAVSDHLDVLAGVDYRNQRLDESTLYIYQDYTNPALEDVSAGKLSPDSSKVRQFAAYASLLLKNLRGFNLDIGGRYNSFSRYGNVFTYSINPSYVINRRVKIFADVSSGFSAPTLYQLYSPYRNPSGNLNPEKTVSVESGIQYSVSRLNLRALYFRRHTKDNIVFYTDASFNSYYINLNKQDDHGFEVEASGNAGPWTFTANYTYTAGQVTTPVNGKDSTFNNLYLRPKNLVNASIGFHATKQLYLSAALRTVGSRIADIYSGTRGQQDSFAYYTLDGYAEYQLFRWLKLFGDAKNITDQKYFDIPGYTSLGFNFMAGISVHL</sequence>
<gene>
    <name evidence="15" type="ORF">GCM10011511_34430</name>
</gene>
<comment type="caution">
    <text evidence="15">The sequence shown here is derived from an EMBL/GenBank/DDBJ whole genome shotgun (WGS) entry which is preliminary data.</text>
</comment>
<dbReference type="Proteomes" id="UP000607559">
    <property type="component" value="Unassembled WGS sequence"/>
</dbReference>
<keyword evidence="6 11" id="KW-0798">TonB box</keyword>
<evidence type="ECO:0000256" key="9">
    <source>
        <dbReference type="ARBA" id="ARBA00023237"/>
    </source>
</evidence>
<protein>
    <submittedName>
        <fullName evidence="15">TonB-dependent receptor</fullName>
    </submittedName>
</protein>
<keyword evidence="2 10" id="KW-0813">Transport</keyword>
<dbReference type="GO" id="GO:0044718">
    <property type="term" value="P:siderophore transmembrane transport"/>
    <property type="evidence" value="ECO:0007669"/>
    <property type="project" value="TreeGrafter"/>
</dbReference>
<keyword evidence="3 10" id="KW-1134">Transmembrane beta strand</keyword>
<dbReference type="Gene3D" id="2.40.170.20">
    <property type="entry name" value="TonB-dependent receptor, beta-barrel domain"/>
    <property type="match status" value="1"/>
</dbReference>
<dbReference type="InterPro" id="IPR000531">
    <property type="entry name" value="Beta-barrel_TonB"/>
</dbReference>
<keyword evidence="4 10" id="KW-0812">Transmembrane</keyword>
<dbReference type="Pfam" id="PF07715">
    <property type="entry name" value="Plug"/>
    <property type="match status" value="1"/>
</dbReference>
<accession>A0A8J2UF28</accession>
<evidence type="ECO:0000256" key="11">
    <source>
        <dbReference type="RuleBase" id="RU003357"/>
    </source>
</evidence>
<keyword evidence="7 10" id="KW-0472">Membrane</keyword>
<evidence type="ECO:0000313" key="16">
    <source>
        <dbReference type="Proteomes" id="UP000607559"/>
    </source>
</evidence>
<feature type="domain" description="TonB-dependent receptor-like beta-barrel" evidence="13">
    <location>
        <begin position="236"/>
        <end position="631"/>
    </location>
</feature>
<dbReference type="InterPro" id="IPR012910">
    <property type="entry name" value="Plug_dom"/>
</dbReference>
<evidence type="ECO:0000256" key="5">
    <source>
        <dbReference type="ARBA" id="ARBA00022729"/>
    </source>
</evidence>
<evidence type="ECO:0000256" key="4">
    <source>
        <dbReference type="ARBA" id="ARBA00022692"/>
    </source>
</evidence>
<dbReference type="SUPFAM" id="SSF56935">
    <property type="entry name" value="Porins"/>
    <property type="match status" value="1"/>
</dbReference>
<comment type="similarity">
    <text evidence="10 11">Belongs to the TonB-dependent receptor family.</text>
</comment>
<feature type="signal peptide" evidence="12">
    <location>
        <begin position="1"/>
        <end position="20"/>
    </location>
</feature>
<dbReference type="PANTHER" id="PTHR30069">
    <property type="entry name" value="TONB-DEPENDENT OUTER MEMBRANE RECEPTOR"/>
    <property type="match status" value="1"/>
</dbReference>
<organism evidence="15 16">
    <name type="scientific">Puia dinghuensis</name>
    <dbReference type="NCBI Taxonomy" id="1792502"/>
    <lineage>
        <taxon>Bacteria</taxon>
        <taxon>Pseudomonadati</taxon>
        <taxon>Bacteroidota</taxon>
        <taxon>Chitinophagia</taxon>
        <taxon>Chitinophagales</taxon>
        <taxon>Chitinophagaceae</taxon>
        <taxon>Puia</taxon>
    </lineage>
</organism>
<dbReference type="Gene3D" id="2.170.130.10">
    <property type="entry name" value="TonB-dependent receptor, plug domain"/>
    <property type="match status" value="1"/>
</dbReference>
<dbReference type="InterPro" id="IPR036942">
    <property type="entry name" value="Beta-barrel_TonB_sf"/>
</dbReference>
<evidence type="ECO:0000256" key="3">
    <source>
        <dbReference type="ARBA" id="ARBA00022452"/>
    </source>
</evidence>
<dbReference type="GO" id="GO:0015344">
    <property type="term" value="F:siderophore uptake transmembrane transporter activity"/>
    <property type="evidence" value="ECO:0007669"/>
    <property type="project" value="TreeGrafter"/>
</dbReference>
<dbReference type="InterPro" id="IPR037066">
    <property type="entry name" value="Plug_dom_sf"/>
</dbReference>
<evidence type="ECO:0000256" key="2">
    <source>
        <dbReference type="ARBA" id="ARBA00022448"/>
    </source>
</evidence>
<comment type="subcellular location">
    <subcellularLocation>
        <location evidence="1 10">Cell outer membrane</location>
        <topology evidence="1 10">Multi-pass membrane protein</topology>
    </subcellularLocation>
</comment>
<dbReference type="AlphaFoldDB" id="A0A8J2UF28"/>
<reference evidence="15" key="1">
    <citation type="journal article" date="2014" name="Int. J. Syst. Evol. Microbiol.">
        <title>Complete genome sequence of Corynebacterium casei LMG S-19264T (=DSM 44701T), isolated from a smear-ripened cheese.</title>
        <authorList>
            <consortium name="US DOE Joint Genome Institute (JGI-PGF)"/>
            <person name="Walter F."/>
            <person name="Albersmeier A."/>
            <person name="Kalinowski J."/>
            <person name="Ruckert C."/>
        </authorList>
    </citation>
    <scope>NUCLEOTIDE SEQUENCE</scope>
    <source>
        <strain evidence="15">CGMCC 1.15448</strain>
    </source>
</reference>
<name>A0A8J2UF28_9BACT</name>
<dbReference type="RefSeq" id="WP_188933845.1">
    <property type="nucleotide sequence ID" value="NZ_BMJC01000003.1"/>
</dbReference>
<feature type="domain" description="TonB-dependent receptor plug" evidence="14">
    <location>
        <begin position="51"/>
        <end position="154"/>
    </location>
</feature>
<dbReference type="Pfam" id="PF00593">
    <property type="entry name" value="TonB_dep_Rec_b-barrel"/>
    <property type="match status" value="1"/>
</dbReference>
<keyword evidence="9 10" id="KW-0998">Cell outer membrane</keyword>
<evidence type="ECO:0000259" key="14">
    <source>
        <dbReference type="Pfam" id="PF07715"/>
    </source>
</evidence>
<evidence type="ECO:0000313" key="15">
    <source>
        <dbReference type="EMBL" id="GGB08013.1"/>
    </source>
</evidence>
<keyword evidence="16" id="KW-1185">Reference proteome</keyword>
<reference evidence="15" key="2">
    <citation type="submission" date="2020-09" db="EMBL/GenBank/DDBJ databases">
        <authorList>
            <person name="Sun Q."/>
            <person name="Zhou Y."/>
        </authorList>
    </citation>
    <scope>NUCLEOTIDE SEQUENCE</scope>
    <source>
        <strain evidence="15">CGMCC 1.15448</strain>
    </source>
</reference>
<dbReference type="CDD" id="cd01347">
    <property type="entry name" value="ligand_gated_channel"/>
    <property type="match status" value="1"/>
</dbReference>
<evidence type="ECO:0000256" key="10">
    <source>
        <dbReference type="PROSITE-ProRule" id="PRU01360"/>
    </source>
</evidence>
<evidence type="ECO:0000259" key="13">
    <source>
        <dbReference type="Pfam" id="PF00593"/>
    </source>
</evidence>
<dbReference type="InterPro" id="IPR039426">
    <property type="entry name" value="TonB-dep_rcpt-like"/>
</dbReference>
<evidence type="ECO:0000256" key="8">
    <source>
        <dbReference type="ARBA" id="ARBA00023170"/>
    </source>
</evidence>
<dbReference type="EMBL" id="BMJC01000003">
    <property type="protein sequence ID" value="GGB08013.1"/>
    <property type="molecule type" value="Genomic_DNA"/>
</dbReference>
<dbReference type="PROSITE" id="PS52016">
    <property type="entry name" value="TONB_DEPENDENT_REC_3"/>
    <property type="match status" value="1"/>
</dbReference>
<evidence type="ECO:0000256" key="6">
    <source>
        <dbReference type="ARBA" id="ARBA00023077"/>
    </source>
</evidence>
<dbReference type="PANTHER" id="PTHR30069:SF29">
    <property type="entry name" value="HEMOGLOBIN AND HEMOGLOBIN-HAPTOGLOBIN-BINDING PROTEIN 1-RELATED"/>
    <property type="match status" value="1"/>
</dbReference>
<evidence type="ECO:0000256" key="12">
    <source>
        <dbReference type="SAM" id="SignalP"/>
    </source>
</evidence>
<proteinExistence type="inferred from homology"/>
<evidence type="ECO:0000256" key="7">
    <source>
        <dbReference type="ARBA" id="ARBA00023136"/>
    </source>
</evidence>
<feature type="chain" id="PRO_5035312964" evidence="12">
    <location>
        <begin position="21"/>
        <end position="657"/>
    </location>
</feature>
<dbReference type="GO" id="GO:0009279">
    <property type="term" value="C:cell outer membrane"/>
    <property type="evidence" value="ECO:0007669"/>
    <property type="project" value="UniProtKB-SubCell"/>
</dbReference>
<keyword evidence="5 12" id="KW-0732">Signal</keyword>